<evidence type="ECO:0000259" key="3">
    <source>
        <dbReference type="Pfam" id="PF00975"/>
    </source>
</evidence>
<dbReference type="SUPFAM" id="SSF53474">
    <property type="entry name" value="alpha/beta-Hydrolases"/>
    <property type="match status" value="1"/>
</dbReference>
<dbReference type="GO" id="GO:0008610">
    <property type="term" value="P:lipid biosynthetic process"/>
    <property type="evidence" value="ECO:0007669"/>
    <property type="project" value="TreeGrafter"/>
</dbReference>
<reference evidence="4" key="1">
    <citation type="journal article" date="2014" name="Int. J. Syst. Evol. Microbiol.">
        <title>Complete genome sequence of Corynebacterium casei LMG S-19264T (=DSM 44701T), isolated from a smear-ripened cheese.</title>
        <authorList>
            <consortium name="US DOE Joint Genome Institute (JGI-PGF)"/>
            <person name="Walter F."/>
            <person name="Albersmeier A."/>
            <person name="Kalinowski J."/>
            <person name="Ruckert C."/>
        </authorList>
    </citation>
    <scope>NUCLEOTIDE SEQUENCE</scope>
    <source>
        <strain evidence="4">CGMCC 4.7430</strain>
    </source>
</reference>
<dbReference type="Pfam" id="PF00975">
    <property type="entry name" value="Thioesterase"/>
    <property type="match status" value="1"/>
</dbReference>
<evidence type="ECO:0000313" key="5">
    <source>
        <dbReference type="Proteomes" id="UP000660745"/>
    </source>
</evidence>
<dbReference type="AlphaFoldDB" id="A0A918A912"/>
<evidence type="ECO:0000256" key="2">
    <source>
        <dbReference type="SAM" id="MobiDB-lite"/>
    </source>
</evidence>
<feature type="compositionally biased region" description="Pro residues" evidence="2">
    <location>
        <begin position="291"/>
        <end position="306"/>
    </location>
</feature>
<proteinExistence type="inferred from homology"/>
<dbReference type="PANTHER" id="PTHR11487:SF0">
    <property type="entry name" value="S-ACYL FATTY ACID SYNTHASE THIOESTERASE, MEDIUM CHAIN"/>
    <property type="match status" value="1"/>
</dbReference>
<dbReference type="Gene3D" id="3.40.50.1820">
    <property type="entry name" value="alpha/beta hydrolase"/>
    <property type="match status" value="1"/>
</dbReference>
<organism evidence="4 5">
    <name type="scientific">Nonomuraea glycinis</name>
    <dbReference type="NCBI Taxonomy" id="2047744"/>
    <lineage>
        <taxon>Bacteria</taxon>
        <taxon>Bacillati</taxon>
        <taxon>Actinomycetota</taxon>
        <taxon>Actinomycetes</taxon>
        <taxon>Streptosporangiales</taxon>
        <taxon>Streptosporangiaceae</taxon>
        <taxon>Nonomuraea</taxon>
    </lineage>
</organism>
<reference evidence="4" key="2">
    <citation type="submission" date="2020-09" db="EMBL/GenBank/DDBJ databases">
        <authorList>
            <person name="Sun Q."/>
            <person name="Zhou Y."/>
        </authorList>
    </citation>
    <scope>NUCLEOTIDE SEQUENCE</scope>
    <source>
        <strain evidence="4">CGMCC 4.7430</strain>
    </source>
</reference>
<dbReference type="InterPro" id="IPR029058">
    <property type="entry name" value="AB_hydrolase_fold"/>
</dbReference>
<dbReference type="RefSeq" id="WP_189140629.1">
    <property type="nucleotide sequence ID" value="NZ_BMNK01000007.1"/>
</dbReference>
<dbReference type="InterPro" id="IPR001031">
    <property type="entry name" value="Thioesterase"/>
</dbReference>
<dbReference type="InterPro" id="IPR012223">
    <property type="entry name" value="TEII"/>
</dbReference>
<protein>
    <recommendedName>
        <fullName evidence="3">Thioesterase domain-containing protein</fullName>
    </recommendedName>
</protein>
<gene>
    <name evidence="4" type="ORF">GCM10012278_44920</name>
</gene>
<feature type="region of interest" description="Disordered" evidence="2">
    <location>
        <begin position="286"/>
        <end position="334"/>
    </location>
</feature>
<accession>A0A918A912</accession>
<name>A0A918A912_9ACTN</name>
<keyword evidence="5" id="KW-1185">Reference proteome</keyword>
<dbReference type="EMBL" id="BMNK01000007">
    <property type="protein sequence ID" value="GGP09396.1"/>
    <property type="molecule type" value="Genomic_DNA"/>
</dbReference>
<sequence length="430" mass="46064">MFCLPYAGGGASAYTGLLRELTDLTVVPIQLPGRENRIAEPPAFTIQEIADEIAPATDAPYLLYGHSMGARIAFEVARELRRRGLPGPAGLYVGGAHPPHRKVPLAASADLPDDAFIDQLVRRSGALPELKHVPELRELLLPVLRADFAWIKNYRYAPEPPLDCRIVAFTGLDDGEVGAEEMLGWARHTTAGFHLRTLRGGHLFVKDRPADLAALVTADLTGRHAPPEPDEVHLWLDQDSGPASRDRVLRHYDGQATITVSHADGLTLLAAAAGPEVGAAVLRAGHSATLSPPPHSPPPHPSPPHPTTALSGSPGETAQRGMAELSAAEREQIEDAAEQDRQWLALRAVAAKRALLAADGQGADPALAGFPDLADPGPWRAQGGPGLDRLARWRVVHLTLHTSRGEALAAVAVPYDRVRLRFDMPAEQAE</sequence>
<evidence type="ECO:0000256" key="1">
    <source>
        <dbReference type="ARBA" id="ARBA00007169"/>
    </source>
</evidence>
<comment type="caution">
    <text evidence="4">The sequence shown here is derived from an EMBL/GenBank/DDBJ whole genome shotgun (WGS) entry which is preliminary data.</text>
</comment>
<dbReference type="Proteomes" id="UP000660745">
    <property type="component" value="Unassembled WGS sequence"/>
</dbReference>
<dbReference type="PANTHER" id="PTHR11487">
    <property type="entry name" value="THIOESTERASE"/>
    <property type="match status" value="1"/>
</dbReference>
<feature type="domain" description="Thioesterase" evidence="3">
    <location>
        <begin position="2"/>
        <end position="210"/>
    </location>
</feature>
<evidence type="ECO:0000313" key="4">
    <source>
        <dbReference type="EMBL" id="GGP09396.1"/>
    </source>
</evidence>
<comment type="similarity">
    <text evidence="1">Belongs to the thioesterase family.</text>
</comment>